<gene>
    <name evidence="2" type="ORF">EC9_07790</name>
</gene>
<protein>
    <submittedName>
        <fullName evidence="2">Uncharacterized protein</fullName>
    </submittedName>
</protein>
<dbReference type="Proteomes" id="UP000319557">
    <property type="component" value="Chromosome"/>
</dbReference>
<organism evidence="2 3">
    <name type="scientific">Rosistilla ulvae</name>
    <dbReference type="NCBI Taxonomy" id="1930277"/>
    <lineage>
        <taxon>Bacteria</taxon>
        <taxon>Pseudomonadati</taxon>
        <taxon>Planctomycetota</taxon>
        <taxon>Planctomycetia</taxon>
        <taxon>Pirellulales</taxon>
        <taxon>Pirellulaceae</taxon>
        <taxon>Rosistilla</taxon>
    </lineage>
</organism>
<sequence>MIWFYGWCALIASIVLAVPIAALLEKRAEAGPSTRGSKKSAEEEGELIEEAEPIDEAEEAEFVDDAEVAEEAEFVGEAEEVVEFGDPADDFEQLR</sequence>
<evidence type="ECO:0000313" key="3">
    <source>
        <dbReference type="Proteomes" id="UP000319557"/>
    </source>
</evidence>
<dbReference type="KEGG" id="ruv:EC9_07790"/>
<dbReference type="RefSeq" id="WP_145342462.1">
    <property type="nucleotide sequence ID" value="NZ_CP036261.1"/>
</dbReference>
<dbReference type="EMBL" id="CP036261">
    <property type="protein sequence ID" value="QDS86606.1"/>
    <property type="molecule type" value="Genomic_DNA"/>
</dbReference>
<evidence type="ECO:0000256" key="1">
    <source>
        <dbReference type="SAM" id="MobiDB-lite"/>
    </source>
</evidence>
<dbReference type="AlphaFoldDB" id="A0A517LVF9"/>
<dbReference type="OrthoDB" id="292361at2"/>
<feature type="compositionally biased region" description="Acidic residues" evidence="1">
    <location>
        <begin position="43"/>
        <end position="59"/>
    </location>
</feature>
<feature type="region of interest" description="Disordered" evidence="1">
    <location>
        <begin position="28"/>
        <end position="59"/>
    </location>
</feature>
<name>A0A517LVF9_9BACT</name>
<keyword evidence="3" id="KW-1185">Reference proteome</keyword>
<evidence type="ECO:0000313" key="2">
    <source>
        <dbReference type="EMBL" id="QDS86606.1"/>
    </source>
</evidence>
<accession>A0A517LVF9</accession>
<proteinExistence type="predicted"/>
<reference evidence="2 3" key="1">
    <citation type="submission" date="2019-02" db="EMBL/GenBank/DDBJ databases">
        <title>Deep-cultivation of Planctomycetes and their phenomic and genomic characterization uncovers novel biology.</title>
        <authorList>
            <person name="Wiegand S."/>
            <person name="Jogler M."/>
            <person name="Boedeker C."/>
            <person name="Pinto D."/>
            <person name="Vollmers J."/>
            <person name="Rivas-Marin E."/>
            <person name="Kohn T."/>
            <person name="Peeters S.H."/>
            <person name="Heuer A."/>
            <person name="Rast P."/>
            <person name="Oberbeckmann S."/>
            <person name="Bunk B."/>
            <person name="Jeske O."/>
            <person name="Meyerdierks A."/>
            <person name="Storesund J.E."/>
            <person name="Kallscheuer N."/>
            <person name="Luecker S."/>
            <person name="Lage O.M."/>
            <person name="Pohl T."/>
            <person name="Merkel B.J."/>
            <person name="Hornburger P."/>
            <person name="Mueller R.-W."/>
            <person name="Bruemmer F."/>
            <person name="Labrenz M."/>
            <person name="Spormann A.M."/>
            <person name="Op den Camp H."/>
            <person name="Overmann J."/>
            <person name="Amann R."/>
            <person name="Jetten M.S.M."/>
            <person name="Mascher T."/>
            <person name="Medema M.H."/>
            <person name="Devos D.P."/>
            <person name="Kaster A.-K."/>
            <person name="Ovreas L."/>
            <person name="Rohde M."/>
            <person name="Galperin M.Y."/>
            <person name="Jogler C."/>
        </authorList>
    </citation>
    <scope>NUCLEOTIDE SEQUENCE [LARGE SCALE GENOMIC DNA]</scope>
    <source>
        <strain evidence="2 3">EC9</strain>
    </source>
</reference>